<evidence type="ECO:0000256" key="3">
    <source>
        <dbReference type="ARBA" id="ARBA00022989"/>
    </source>
</evidence>
<feature type="region of interest" description="Disordered" evidence="5">
    <location>
        <begin position="324"/>
        <end position="347"/>
    </location>
</feature>
<feature type="domain" description="Sugar phosphate transporter" evidence="7">
    <location>
        <begin position="34"/>
        <end position="312"/>
    </location>
</feature>
<dbReference type="EMBL" id="DF237714">
    <property type="protein sequence ID" value="GAQ91324.1"/>
    <property type="molecule type" value="Genomic_DNA"/>
</dbReference>
<dbReference type="AlphaFoldDB" id="A0A1Y1IKM9"/>
<feature type="transmembrane region" description="Helical" evidence="6">
    <location>
        <begin position="140"/>
        <end position="160"/>
    </location>
</feature>
<feature type="transmembrane region" description="Helical" evidence="6">
    <location>
        <begin position="23"/>
        <end position="42"/>
    </location>
</feature>
<dbReference type="OrthoDB" id="417037at2759"/>
<dbReference type="Proteomes" id="UP000054558">
    <property type="component" value="Unassembled WGS sequence"/>
</dbReference>
<evidence type="ECO:0000256" key="6">
    <source>
        <dbReference type="SAM" id="Phobius"/>
    </source>
</evidence>
<dbReference type="OMA" id="GWKDPTM"/>
<feature type="transmembrane region" description="Helical" evidence="6">
    <location>
        <begin position="200"/>
        <end position="219"/>
    </location>
</feature>
<keyword evidence="2 6" id="KW-0812">Transmembrane</keyword>
<dbReference type="GO" id="GO:0005794">
    <property type="term" value="C:Golgi apparatus"/>
    <property type="evidence" value="ECO:0000318"/>
    <property type="project" value="GO_Central"/>
</dbReference>
<protein>
    <recommendedName>
        <fullName evidence="7">Sugar phosphate transporter domain-containing protein</fullName>
    </recommendedName>
</protein>
<feature type="transmembrane region" description="Helical" evidence="6">
    <location>
        <begin position="86"/>
        <end position="107"/>
    </location>
</feature>
<feature type="transmembrane region" description="Helical" evidence="6">
    <location>
        <begin position="266"/>
        <end position="287"/>
    </location>
</feature>
<dbReference type="GO" id="GO:0015297">
    <property type="term" value="F:antiporter activity"/>
    <property type="evidence" value="ECO:0000318"/>
    <property type="project" value="GO_Central"/>
</dbReference>
<keyword evidence="3 6" id="KW-1133">Transmembrane helix</keyword>
<sequence length="347" mass="37157">MGGDSEPKRGVNGLLSKLTPKELMGLAAALLYGAMSVSMAFVNKGLLMEYPFPNVVLTLQMAATAAIIVTGQRLRWFKVRPWDNRVAKSLLPLVFLYNANVAFALASLQTLNIPMYVTLKRLTPVVVLFFSFLRGKGRPSLQVSSAVLLTVAGTLLAGFFDLSFDLAGYAMAFTSVLLQAGYLLMVEKSGAEEGLNTNELLLYNSAMSLPVLLVIVGASGELSRAHTAFGIQMLSSWTFFPTLLVSLLLGSLLNFTLFLNTLVNSALTTTIVGVLKGVVSTVLGFFLLGGVKLTLLGLFGILINTTGGVWYSFAKFYEKRGQAARPKGEGVASEPLLPVSTNPGPRS</sequence>
<feature type="transmembrane region" description="Helical" evidence="6">
    <location>
        <begin position="239"/>
        <end position="259"/>
    </location>
</feature>
<proteinExistence type="predicted"/>
<keyword evidence="9" id="KW-1185">Reference proteome</keyword>
<feature type="transmembrane region" description="Helical" evidence="6">
    <location>
        <begin position="54"/>
        <end position="74"/>
    </location>
</feature>
<evidence type="ECO:0000256" key="5">
    <source>
        <dbReference type="SAM" id="MobiDB-lite"/>
    </source>
</evidence>
<dbReference type="GO" id="GO:0016020">
    <property type="term" value="C:membrane"/>
    <property type="evidence" value="ECO:0007669"/>
    <property type="project" value="UniProtKB-SubCell"/>
</dbReference>
<dbReference type="GO" id="GO:0055085">
    <property type="term" value="P:transmembrane transport"/>
    <property type="evidence" value="ECO:0000318"/>
    <property type="project" value="GO_Central"/>
</dbReference>
<accession>A0A1Y1IKM9</accession>
<feature type="transmembrane region" description="Helical" evidence="6">
    <location>
        <begin position="293"/>
        <end position="313"/>
    </location>
</feature>
<evidence type="ECO:0000259" key="7">
    <source>
        <dbReference type="Pfam" id="PF03151"/>
    </source>
</evidence>
<name>A0A1Y1IKM9_KLENI</name>
<dbReference type="PANTHER" id="PTHR11132">
    <property type="entry name" value="SOLUTE CARRIER FAMILY 35"/>
    <property type="match status" value="1"/>
</dbReference>
<dbReference type="Pfam" id="PF03151">
    <property type="entry name" value="TPT"/>
    <property type="match status" value="1"/>
</dbReference>
<evidence type="ECO:0000256" key="4">
    <source>
        <dbReference type="ARBA" id="ARBA00023136"/>
    </source>
</evidence>
<dbReference type="InterPro" id="IPR004853">
    <property type="entry name" value="Sugar_P_trans_dom"/>
</dbReference>
<evidence type="ECO:0000313" key="8">
    <source>
        <dbReference type="EMBL" id="GAQ91324.1"/>
    </source>
</evidence>
<evidence type="ECO:0000313" key="9">
    <source>
        <dbReference type="Proteomes" id="UP000054558"/>
    </source>
</evidence>
<reference evidence="8 9" key="1">
    <citation type="journal article" date="2014" name="Nat. Commun.">
        <title>Klebsormidium flaccidum genome reveals primary factors for plant terrestrial adaptation.</title>
        <authorList>
            <person name="Hori K."/>
            <person name="Maruyama F."/>
            <person name="Fujisawa T."/>
            <person name="Togashi T."/>
            <person name="Yamamoto N."/>
            <person name="Seo M."/>
            <person name="Sato S."/>
            <person name="Yamada T."/>
            <person name="Mori H."/>
            <person name="Tajima N."/>
            <person name="Moriyama T."/>
            <person name="Ikeuchi M."/>
            <person name="Watanabe M."/>
            <person name="Wada H."/>
            <person name="Kobayashi K."/>
            <person name="Saito M."/>
            <person name="Masuda T."/>
            <person name="Sasaki-Sekimoto Y."/>
            <person name="Mashiguchi K."/>
            <person name="Awai K."/>
            <person name="Shimojima M."/>
            <person name="Masuda S."/>
            <person name="Iwai M."/>
            <person name="Nobusawa T."/>
            <person name="Narise T."/>
            <person name="Kondo S."/>
            <person name="Saito H."/>
            <person name="Sato R."/>
            <person name="Murakawa M."/>
            <person name="Ihara Y."/>
            <person name="Oshima-Yamada Y."/>
            <person name="Ohtaka K."/>
            <person name="Satoh M."/>
            <person name="Sonobe K."/>
            <person name="Ishii M."/>
            <person name="Ohtani R."/>
            <person name="Kanamori-Sato M."/>
            <person name="Honoki R."/>
            <person name="Miyazaki D."/>
            <person name="Mochizuki H."/>
            <person name="Umetsu J."/>
            <person name="Higashi K."/>
            <person name="Shibata D."/>
            <person name="Kamiya Y."/>
            <person name="Sato N."/>
            <person name="Nakamura Y."/>
            <person name="Tabata S."/>
            <person name="Ida S."/>
            <person name="Kurokawa K."/>
            <person name="Ohta H."/>
        </authorList>
    </citation>
    <scope>NUCLEOTIDE SEQUENCE [LARGE SCALE GENOMIC DNA]</scope>
    <source>
        <strain evidence="8 9">NIES-2285</strain>
    </source>
</reference>
<evidence type="ECO:0000256" key="2">
    <source>
        <dbReference type="ARBA" id="ARBA00022692"/>
    </source>
</evidence>
<evidence type="ECO:0000256" key="1">
    <source>
        <dbReference type="ARBA" id="ARBA00004141"/>
    </source>
</evidence>
<dbReference type="InterPro" id="IPR050186">
    <property type="entry name" value="TPT_transporter"/>
</dbReference>
<organism evidence="8 9">
    <name type="scientific">Klebsormidium nitens</name>
    <name type="common">Green alga</name>
    <name type="synonym">Ulothrix nitens</name>
    <dbReference type="NCBI Taxonomy" id="105231"/>
    <lineage>
        <taxon>Eukaryota</taxon>
        <taxon>Viridiplantae</taxon>
        <taxon>Streptophyta</taxon>
        <taxon>Klebsormidiophyceae</taxon>
        <taxon>Klebsormidiales</taxon>
        <taxon>Klebsormidiaceae</taxon>
        <taxon>Klebsormidium</taxon>
    </lineage>
</organism>
<feature type="transmembrane region" description="Helical" evidence="6">
    <location>
        <begin position="166"/>
        <end position="185"/>
    </location>
</feature>
<gene>
    <name evidence="8" type="ORF">KFL_007650040</name>
</gene>
<comment type="subcellular location">
    <subcellularLocation>
        <location evidence="1">Membrane</location>
        <topology evidence="1">Multi-pass membrane protein</topology>
    </subcellularLocation>
</comment>
<keyword evidence="4 6" id="KW-0472">Membrane</keyword>